<dbReference type="OMA" id="MNQRQAI"/>
<protein>
    <recommendedName>
        <fullName evidence="4">SMP domain-containing protein</fullName>
    </recommendedName>
</protein>
<comment type="caution">
    <text evidence="5">The sequence shown here is derived from an EMBL/GenBank/DDBJ whole genome shotgun (WGS) entry which is preliminary data.</text>
</comment>
<evidence type="ECO:0000256" key="3">
    <source>
        <dbReference type="SAM" id="MobiDB-lite"/>
    </source>
</evidence>
<reference evidence="5 6" key="1">
    <citation type="journal article" date="2021" name="Nat. Plants">
        <title>The Taxus genome provides insights into paclitaxel biosynthesis.</title>
        <authorList>
            <person name="Xiong X."/>
            <person name="Gou J."/>
            <person name="Liao Q."/>
            <person name="Li Y."/>
            <person name="Zhou Q."/>
            <person name="Bi G."/>
            <person name="Li C."/>
            <person name="Du R."/>
            <person name="Wang X."/>
            <person name="Sun T."/>
            <person name="Guo L."/>
            <person name="Liang H."/>
            <person name="Lu P."/>
            <person name="Wu Y."/>
            <person name="Zhang Z."/>
            <person name="Ro D.K."/>
            <person name="Shang Y."/>
            <person name="Huang S."/>
            <person name="Yan J."/>
        </authorList>
    </citation>
    <scope>NUCLEOTIDE SEQUENCE [LARGE SCALE GENOMIC DNA]</scope>
    <source>
        <strain evidence="5">Ta-2019</strain>
    </source>
</reference>
<evidence type="ECO:0000256" key="1">
    <source>
        <dbReference type="ARBA" id="ARBA00010733"/>
    </source>
</evidence>
<feature type="region of interest" description="Disordered" evidence="3">
    <location>
        <begin position="130"/>
        <end position="169"/>
    </location>
</feature>
<dbReference type="PANTHER" id="PTHR31174:SF7">
    <property type="entry name" value="LATE EMBRYOGENESIS ABUNDANT PROTEIN 31-RELATED"/>
    <property type="match status" value="1"/>
</dbReference>
<dbReference type="InterPro" id="IPR042971">
    <property type="entry name" value="LEA_SMP"/>
</dbReference>
<feature type="non-terminal residue" evidence="5">
    <location>
        <position position="169"/>
    </location>
</feature>
<keyword evidence="2" id="KW-0677">Repeat</keyword>
<evidence type="ECO:0000313" key="5">
    <source>
        <dbReference type="EMBL" id="KAH9307851.1"/>
    </source>
</evidence>
<keyword evidence="6" id="KW-1185">Reference proteome</keyword>
<gene>
    <name evidence="5" type="ORF">KI387_035762</name>
</gene>
<dbReference type="EMBL" id="JAHRHJ020000007">
    <property type="protein sequence ID" value="KAH9307851.1"/>
    <property type="molecule type" value="Genomic_DNA"/>
</dbReference>
<proteinExistence type="inferred from homology"/>
<organism evidence="5 6">
    <name type="scientific">Taxus chinensis</name>
    <name type="common">Chinese yew</name>
    <name type="synonym">Taxus wallichiana var. chinensis</name>
    <dbReference type="NCBI Taxonomy" id="29808"/>
    <lineage>
        <taxon>Eukaryota</taxon>
        <taxon>Viridiplantae</taxon>
        <taxon>Streptophyta</taxon>
        <taxon>Embryophyta</taxon>
        <taxon>Tracheophyta</taxon>
        <taxon>Spermatophyta</taxon>
        <taxon>Pinopsida</taxon>
        <taxon>Pinidae</taxon>
        <taxon>Conifers II</taxon>
        <taxon>Cupressales</taxon>
        <taxon>Taxaceae</taxon>
        <taxon>Taxus</taxon>
    </lineage>
</organism>
<feature type="domain" description="SMP" evidence="4">
    <location>
        <begin position="46"/>
        <end position="103"/>
    </location>
</feature>
<dbReference type="Proteomes" id="UP000824469">
    <property type="component" value="Unassembled WGS sequence"/>
</dbReference>
<comment type="similarity">
    <text evidence="1">Belongs to the LEA type SMP family.</text>
</comment>
<name>A0AA38KP73_TAXCH</name>
<dbReference type="AlphaFoldDB" id="A0AA38KP73"/>
<dbReference type="InterPro" id="IPR007011">
    <property type="entry name" value="LEA_SMP_dom"/>
</dbReference>
<dbReference type="PANTHER" id="PTHR31174">
    <property type="entry name" value="SEED MATURATION FAMILY PROTEIN"/>
    <property type="match status" value="1"/>
</dbReference>
<evidence type="ECO:0000259" key="4">
    <source>
        <dbReference type="Pfam" id="PF04927"/>
    </source>
</evidence>
<evidence type="ECO:0000256" key="2">
    <source>
        <dbReference type="ARBA" id="ARBA00022737"/>
    </source>
</evidence>
<evidence type="ECO:0000313" key="6">
    <source>
        <dbReference type="Proteomes" id="UP000824469"/>
    </source>
</evidence>
<dbReference type="Pfam" id="PF04927">
    <property type="entry name" value="SMP"/>
    <property type="match status" value="2"/>
</dbReference>
<accession>A0AA38KP73</accession>
<feature type="domain" description="SMP" evidence="4">
    <location>
        <begin position="110"/>
        <end position="168"/>
    </location>
</feature>
<sequence length="169" mass="17810">MKTKPIIYIQTADLWESLVTMKQQQEQQEQQRNYNGEVKGKPGESITIGEALQAAAMNIGDEPIDDNDARAVGSAENRATGFPAPEKGGLAATAQAAAELNPRVDAVAKTTISNLLMGALVDLPADKGVTRKDADKIMEAEKRGSSAGHPRPGGIGEAMEAAAKLNEQA</sequence>
<feature type="compositionally biased region" description="Basic and acidic residues" evidence="3">
    <location>
        <begin position="130"/>
        <end position="144"/>
    </location>
</feature>